<evidence type="ECO:0000313" key="2">
    <source>
        <dbReference type="Proteomes" id="UP000712673"/>
    </source>
</evidence>
<dbReference type="AlphaFoldDB" id="A0A937W1L3"/>
<name>A0A937W1L3_UNCTE</name>
<sequence>MLRLLPKNQPDPSSLSCQLQKARQRFLQRCVHELRSGMYPLRVVQVKAQMRKFLSRMQQT</sequence>
<proteinExistence type="predicted"/>
<gene>
    <name evidence="1" type="ORF">FJZ47_15550</name>
</gene>
<organism evidence="1 2">
    <name type="scientific">Tectimicrobiota bacterium</name>
    <dbReference type="NCBI Taxonomy" id="2528274"/>
    <lineage>
        <taxon>Bacteria</taxon>
        <taxon>Pseudomonadati</taxon>
        <taxon>Nitrospinota/Tectimicrobiota group</taxon>
        <taxon>Candidatus Tectimicrobiota</taxon>
    </lineage>
</organism>
<dbReference type="Proteomes" id="UP000712673">
    <property type="component" value="Unassembled WGS sequence"/>
</dbReference>
<dbReference type="EMBL" id="VGLS01000508">
    <property type="protein sequence ID" value="MBM3225198.1"/>
    <property type="molecule type" value="Genomic_DNA"/>
</dbReference>
<protein>
    <submittedName>
        <fullName evidence="1">Uncharacterized protein</fullName>
    </submittedName>
</protein>
<reference evidence="1" key="1">
    <citation type="submission" date="2019-03" db="EMBL/GenBank/DDBJ databases">
        <title>Lake Tanganyika Metagenome-Assembled Genomes (MAGs).</title>
        <authorList>
            <person name="Tran P."/>
        </authorList>
    </citation>
    <scope>NUCLEOTIDE SEQUENCE</scope>
    <source>
        <strain evidence="1">K_DeepCast_65m_m2_066</strain>
    </source>
</reference>
<accession>A0A937W1L3</accession>
<comment type="caution">
    <text evidence="1">The sequence shown here is derived from an EMBL/GenBank/DDBJ whole genome shotgun (WGS) entry which is preliminary data.</text>
</comment>
<evidence type="ECO:0000313" key="1">
    <source>
        <dbReference type="EMBL" id="MBM3225198.1"/>
    </source>
</evidence>